<dbReference type="GO" id="GO:0003677">
    <property type="term" value="F:DNA binding"/>
    <property type="evidence" value="ECO:0007669"/>
    <property type="project" value="UniProtKB-KW"/>
</dbReference>
<evidence type="ECO:0000256" key="13">
    <source>
        <dbReference type="ARBA" id="ARBA00022801"/>
    </source>
</evidence>
<keyword evidence="11" id="KW-0479">Metal-binding</keyword>
<feature type="domain" description="Reverse transcriptase" evidence="20">
    <location>
        <begin position="367"/>
        <end position="556"/>
    </location>
</feature>
<dbReference type="EC" id="2.7.7.49" evidence="5"/>
<evidence type="ECO:0000256" key="17">
    <source>
        <dbReference type="ARBA" id="ARBA00023125"/>
    </source>
</evidence>
<dbReference type="Gene3D" id="3.10.10.10">
    <property type="entry name" value="HIV Type 1 Reverse Transcriptase, subunit A, domain 1"/>
    <property type="match status" value="1"/>
</dbReference>
<keyword evidence="12" id="KW-0255">Endonuclease</keyword>
<evidence type="ECO:0000256" key="11">
    <source>
        <dbReference type="ARBA" id="ARBA00022723"/>
    </source>
</evidence>
<dbReference type="InterPro" id="IPR001462">
    <property type="entry name" value="DNApol_viral_C"/>
</dbReference>
<evidence type="ECO:0000313" key="21">
    <source>
        <dbReference type="EMBL" id="QWY26507.1"/>
    </source>
</evidence>
<dbReference type="EMBL" id="MZ244222">
    <property type="protein sequence ID" value="QWY26507.1"/>
    <property type="molecule type" value="Genomic_DNA"/>
</dbReference>
<reference evidence="21" key="2">
    <citation type="submission" date="2021-04" db="EMBL/GenBank/DDBJ databases">
        <authorList>
            <person name="Chen X."/>
            <person name="Shi M."/>
            <person name="Wu W."/>
        </authorList>
    </citation>
    <scope>NUCLEOTIDE SEQUENCE</scope>
    <source>
        <strain evidence="21">Cxx17</strain>
    </source>
</reference>
<dbReference type="InterPro" id="IPR043128">
    <property type="entry name" value="Rev_trsase/Diguanyl_cyclase"/>
</dbReference>
<keyword evidence="9" id="KW-0235">DNA replication</keyword>
<keyword evidence="17" id="KW-0238">DNA-binding</keyword>
<evidence type="ECO:0000256" key="7">
    <source>
        <dbReference type="ARBA" id="ARBA00022679"/>
    </source>
</evidence>
<feature type="compositionally biased region" description="Basic residues" evidence="19">
    <location>
        <begin position="196"/>
        <end position="209"/>
    </location>
</feature>
<organism evidence="21">
    <name type="scientific">Hepatitis B virus</name>
    <name type="common">HBV</name>
    <dbReference type="NCBI Taxonomy" id="10407"/>
    <lineage>
        <taxon>Viruses</taxon>
        <taxon>Riboviria</taxon>
        <taxon>Pararnavirae</taxon>
        <taxon>Artverviricota</taxon>
        <taxon>Revtraviricetes</taxon>
        <taxon>Blubervirales</taxon>
        <taxon>Hepadnaviridae</taxon>
        <taxon>Orthohepadnavirus</taxon>
        <taxon>Orthohepadnavirus hominoidei</taxon>
    </lineage>
</organism>
<dbReference type="Gene3D" id="3.30.70.270">
    <property type="match status" value="1"/>
</dbReference>
<name>A0A8F3CIQ5_HBV</name>
<dbReference type="Pfam" id="PF00336">
    <property type="entry name" value="DNA_pol_viral_C"/>
    <property type="match status" value="1"/>
</dbReference>
<evidence type="ECO:0000256" key="2">
    <source>
        <dbReference type="ARBA" id="ARBA00007994"/>
    </source>
</evidence>
<evidence type="ECO:0000256" key="10">
    <source>
        <dbReference type="ARBA" id="ARBA00022722"/>
    </source>
</evidence>
<dbReference type="Pfam" id="PF00078">
    <property type="entry name" value="RVT_1"/>
    <property type="match status" value="1"/>
</dbReference>
<dbReference type="Pfam" id="PF00242">
    <property type="entry name" value="DNA_pol_viral_N"/>
    <property type="match status" value="1"/>
</dbReference>
<keyword evidence="7" id="KW-0808">Transferase</keyword>
<dbReference type="GO" id="GO:0003964">
    <property type="term" value="F:RNA-directed DNA polymerase activity"/>
    <property type="evidence" value="ECO:0007669"/>
    <property type="project" value="UniProtKB-KW"/>
</dbReference>
<dbReference type="GO" id="GO:0006260">
    <property type="term" value="P:DNA replication"/>
    <property type="evidence" value="ECO:0007669"/>
    <property type="project" value="UniProtKB-KW"/>
</dbReference>
<evidence type="ECO:0000256" key="9">
    <source>
        <dbReference type="ARBA" id="ARBA00022705"/>
    </source>
</evidence>
<dbReference type="GO" id="GO:0004523">
    <property type="term" value="F:RNA-DNA hybrid ribonuclease activity"/>
    <property type="evidence" value="ECO:0007669"/>
    <property type="project" value="UniProtKB-EC"/>
</dbReference>
<evidence type="ECO:0000256" key="18">
    <source>
        <dbReference type="ARBA" id="ARBA00023268"/>
    </source>
</evidence>
<feature type="region of interest" description="Disordered" evidence="19">
    <location>
        <begin position="335"/>
        <end position="355"/>
    </location>
</feature>
<evidence type="ECO:0000256" key="5">
    <source>
        <dbReference type="ARBA" id="ARBA00012493"/>
    </source>
</evidence>
<evidence type="ECO:0000256" key="1">
    <source>
        <dbReference type="ARBA" id="ARBA00000077"/>
    </source>
</evidence>
<reference evidence="21" key="1">
    <citation type="journal article" date="2021" name="Viruses">
        <title>Discovery and Characterization of Actively Replicating DNA and Retro-Transcribing Viruses in Lower Vertebrate Hosts Based on RNA Sequencing.</title>
        <authorList>
            <person name="Chen X.X."/>
            <person name="Wu W.C."/>
            <person name="Shi M."/>
        </authorList>
    </citation>
    <scope>NUCLEOTIDE SEQUENCE</scope>
    <source>
        <strain evidence="21">Cxx17</strain>
    </source>
</reference>
<dbReference type="GO" id="GO:0003887">
    <property type="term" value="F:DNA-directed DNA polymerase activity"/>
    <property type="evidence" value="ECO:0007669"/>
    <property type="project" value="UniProtKB-KW"/>
</dbReference>
<evidence type="ECO:0000256" key="6">
    <source>
        <dbReference type="ARBA" id="ARBA00021149"/>
    </source>
</evidence>
<dbReference type="InterPro" id="IPR051320">
    <property type="entry name" value="Viral_Replic_Matur_Polypro"/>
</dbReference>
<dbReference type="PANTHER" id="PTHR33064">
    <property type="entry name" value="POL PROTEIN"/>
    <property type="match status" value="1"/>
</dbReference>
<evidence type="ECO:0000256" key="8">
    <source>
        <dbReference type="ARBA" id="ARBA00022695"/>
    </source>
</evidence>
<comment type="catalytic activity">
    <reaction evidence="1">
        <text>Endonucleolytic cleavage to 5'-phosphomonoester.</text>
        <dbReference type="EC" id="3.1.26.4"/>
    </reaction>
</comment>
<comment type="similarity">
    <text evidence="2">Belongs to the hepadnaviridae P protein family.</text>
</comment>
<evidence type="ECO:0000259" key="20">
    <source>
        <dbReference type="PROSITE" id="PS50878"/>
    </source>
</evidence>
<dbReference type="EC" id="2.7.7.7" evidence="4"/>
<keyword evidence="16" id="KW-0239">DNA-directed DNA polymerase</keyword>
<proteinExistence type="inferred from homology"/>
<dbReference type="InterPro" id="IPR000477">
    <property type="entry name" value="RT_dom"/>
</dbReference>
<accession>A0A8F3CIQ5</accession>
<evidence type="ECO:0000256" key="15">
    <source>
        <dbReference type="ARBA" id="ARBA00022918"/>
    </source>
</evidence>
<dbReference type="EC" id="3.1.26.4" evidence="3"/>
<feature type="compositionally biased region" description="Polar residues" evidence="19">
    <location>
        <begin position="231"/>
        <end position="247"/>
    </location>
</feature>
<dbReference type="GO" id="GO:0046872">
    <property type="term" value="F:metal ion binding"/>
    <property type="evidence" value="ECO:0007669"/>
    <property type="project" value="UniProtKB-KW"/>
</dbReference>
<organismHost>
    <name type="scientific">Homo sapiens</name>
    <name type="common">Human</name>
    <dbReference type="NCBI Taxonomy" id="9606"/>
</organismHost>
<keyword evidence="10" id="KW-0540">Nuclease</keyword>
<feature type="region of interest" description="Disordered" evidence="19">
    <location>
        <begin position="185"/>
        <end position="323"/>
    </location>
</feature>
<keyword evidence="8" id="KW-0548">Nucleotidyltransferase</keyword>
<keyword evidence="18" id="KW-0511">Multifunctional enzyme</keyword>
<dbReference type="InterPro" id="IPR043502">
    <property type="entry name" value="DNA/RNA_pol_sf"/>
</dbReference>
<evidence type="ECO:0000256" key="4">
    <source>
        <dbReference type="ARBA" id="ARBA00012417"/>
    </source>
</evidence>
<dbReference type="PROSITE" id="PS50878">
    <property type="entry name" value="RT_POL"/>
    <property type="match status" value="1"/>
</dbReference>
<organismHost>
    <name type="scientific">Pan troglodytes</name>
    <name type="common">Chimpanzee</name>
    <dbReference type="NCBI Taxonomy" id="9598"/>
</organismHost>
<keyword evidence="14" id="KW-0460">Magnesium</keyword>
<evidence type="ECO:0000256" key="16">
    <source>
        <dbReference type="ARBA" id="ARBA00022932"/>
    </source>
</evidence>
<protein>
    <recommendedName>
        <fullName evidence="6">Protein P</fullName>
        <ecNumber evidence="5">2.7.7.49</ecNumber>
        <ecNumber evidence="4">2.7.7.7</ecNumber>
        <ecNumber evidence="3">3.1.26.4</ecNumber>
    </recommendedName>
</protein>
<evidence type="ECO:0000256" key="19">
    <source>
        <dbReference type="SAM" id="MobiDB-lite"/>
    </source>
</evidence>
<dbReference type="PANTHER" id="PTHR33064:SF37">
    <property type="entry name" value="RIBONUCLEASE H"/>
    <property type="match status" value="1"/>
</dbReference>
<evidence type="ECO:0000256" key="14">
    <source>
        <dbReference type="ARBA" id="ARBA00022842"/>
    </source>
</evidence>
<keyword evidence="13" id="KW-0378">Hydrolase</keyword>
<sequence length="797" mass="89349">MQPTETSMLRQLKLLQEPPRRSTSPQDLVDQLLSLLPLGEGDLANQNQDPLPGPNLLEKTRHNLGNLKGLYIDNPPSVFNKQWIIPSHEPLHLSEKLPLLLPSRVWKYLMPARFWPKVTKWYHPSRGVKDKYPGFTQEHKSLAKEYLEKLYKAGVLYKRHSQHTWSIHPSVSLYSWETKRLIQHGTRTNEIDKRQESRRRRTPPKKGHRPCNADSPICSILRATNVRPNPKSANAPSVGTASTNQTPAKDPPSYIQDSAAAAASRPTSALQRDSTYRRRIQTTRTASSANAVAYSHPAADDSSSAEVKAAEDEVSSRSPNGYSCLPVGVSTARDDNCLSPSPESLEGHSGKFHGQHHSAKDLCDSSFLIRTASRIPRRVTGGLFLVDKNPHDSTHCRLVVDFSQFSRSPNMPFPKYWVPNLYALKSGLPVRMQRISLDLSEAFYHIPMSVGSSHHLLVSDGHRAIYGFRKAPMGVGLSPFLLHLFSSALATFIRSYYPVHCLAYMDDFLLSARDPATLSSCCTHILCAFSDWGIRINFDKSTPAPLTSLRFLGYEITDTDIRPHAKAMATVADLLRSLRTYVLYDYKVIQRFLGHLAWVAPFTVLQYLLLQPMYTAAAHKHDFSFSRTYKSLLISNFGHYHRQQLGFRPKQPSTFVDATLTSGAAVTTNGRFLWAVTFPGDQPIHVYELCVAAACAYFQRPRSLGSDSLFVCYRSFASLPLLFALRCMQLLFRLPVAYVPSARNPADAPTRGRATRPFSATRAPLPFPLFPPPPILPVLASLPCTLKRKSRLSFKVP</sequence>
<dbReference type="InterPro" id="IPR000201">
    <property type="entry name" value="DNApol_viral_N"/>
</dbReference>
<evidence type="ECO:0000256" key="3">
    <source>
        <dbReference type="ARBA" id="ARBA00012180"/>
    </source>
</evidence>
<keyword evidence="15" id="KW-0695">RNA-directed DNA polymerase</keyword>
<dbReference type="SUPFAM" id="SSF56672">
    <property type="entry name" value="DNA/RNA polymerases"/>
    <property type="match status" value="1"/>
</dbReference>
<evidence type="ECO:0000256" key="12">
    <source>
        <dbReference type="ARBA" id="ARBA00022759"/>
    </source>
</evidence>